<feature type="compositionally biased region" description="Low complexity" evidence="5">
    <location>
        <begin position="268"/>
        <end position="279"/>
    </location>
</feature>
<evidence type="ECO:0000256" key="3">
    <source>
        <dbReference type="ARBA" id="ARBA00022705"/>
    </source>
</evidence>
<evidence type="ECO:0000313" key="7">
    <source>
        <dbReference type="Proteomes" id="UP000308652"/>
    </source>
</evidence>
<dbReference type="PANTHER" id="PTHR17598">
    <property type="entry name" value="DNA POLYMERASE DELTA SUBUNIT 3"/>
    <property type="match status" value="1"/>
</dbReference>
<dbReference type="Proteomes" id="UP000308652">
    <property type="component" value="Unassembled WGS sequence"/>
</dbReference>
<keyword evidence="3" id="KW-0235">DNA replication</keyword>
<comment type="subcellular location">
    <subcellularLocation>
        <location evidence="1">Nucleus</location>
    </subcellularLocation>
</comment>
<dbReference type="STRING" id="68775.A0A5C3M3T3"/>
<organism evidence="6 7">
    <name type="scientific">Crucibulum laeve</name>
    <dbReference type="NCBI Taxonomy" id="68775"/>
    <lineage>
        <taxon>Eukaryota</taxon>
        <taxon>Fungi</taxon>
        <taxon>Dikarya</taxon>
        <taxon>Basidiomycota</taxon>
        <taxon>Agaricomycotina</taxon>
        <taxon>Agaricomycetes</taxon>
        <taxon>Agaricomycetidae</taxon>
        <taxon>Agaricales</taxon>
        <taxon>Agaricineae</taxon>
        <taxon>Nidulariaceae</taxon>
        <taxon>Crucibulum</taxon>
    </lineage>
</organism>
<feature type="region of interest" description="Disordered" evidence="5">
    <location>
        <begin position="462"/>
        <end position="544"/>
    </location>
</feature>
<dbReference type="GO" id="GO:0043625">
    <property type="term" value="C:delta DNA polymerase complex"/>
    <property type="evidence" value="ECO:0007669"/>
    <property type="project" value="InterPro"/>
</dbReference>
<dbReference type="Gene3D" id="3.90.1030.20">
    <property type="entry name" value="DNA polymerase delta, p66 (Cdc27) subunit, wHTH domain"/>
    <property type="match status" value="1"/>
</dbReference>
<accession>A0A5C3M3T3</accession>
<dbReference type="PANTHER" id="PTHR17598:SF13">
    <property type="entry name" value="DNA POLYMERASE DELTA SUBUNIT 3"/>
    <property type="match status" value="1"/>
</dbReference>
<name>A0A5C3M3T3_9AGAR</name>
<sequence length="544" mass="59878">MSSQPIIDYLTKQIFIQKQLVTYRSLSREFSLHVNVAKNELAAYHSNAPYMSQTCMATYLLCGEVSGQRTRRDSYESQDIQMETSQDYDTDDEEIGEEVTQIKMTVVNEKDLEGTFLAKSRYLRLNSITVYSLGPSPVYDLDLLATLMSTIREVDDKKGQEFAIKVGKIIGKGIEIKAGVSAKKLVKNAPVVGPSRLKSTAGASKAPAKEVIKTEEDEPKEKNRITAAKPKEKPKPAGKMDFFKAKPKEIKKEEPTKPKAEEKKHFFNVKPVAPAANVVSEKIADKEPPKRGTKRKSTANTLLSDSEQENQSTLAAPSKVPSRSKENLRAARGVILSDDESDVPRRSRRKSRAESVVNSEAEREALALMDIDDDQVIRASSGTSARVDKQEEVDEDEAEEKPEVQIPEDEDTEMIDDAAPKAKSKPKKKKEKKVIPLGRNGLKKKRIVKSRSRLDAKGYTITEDYSSYESVGEEEEPEAKPTPAKGKGKAKVSTSVKKEAEDSGVPIPAPKAAPVIKPAAKKSAGAAKGGQKGITGFFAPKEKK</sequence>
<dbReference type="InterPro" id="IPR041913">
    <property type="entry name" value="POLD3_sf"/>
</dbReference>
<dbReference type="GO" id="GO:0003887">
    <property type="term" value="F:DNA-directed DNA polymerase activity"/>
    <property type="evidence" value="ECO:0007669"/>
    <property type="project" value="TreeGrafter"/>
</dbReference>
<gene>
    <name evidence="6" type="ORF">BDQ12DRAFT_734598</name>
</gene>
<evidence type="ECO:0000256" key="5">
    <source>
        <dbReference type="SAM" id="MobiDB-lite"/>
    </source>
</evidence>
<feature type="compositionally biased region" description="Acidic residues" evidence="5">
    <location>
        <begin position="391"/>
        <end position="416"/>
    </location>
</feature>
<dbReference type="GO" id="GO:1904161">
    <property type="term" value="P:DNA synthesis involved in UV-damage excision repair"/>
    <property type="evidence" value="ECO:0007669"/>
    <property type="project" value="TreeGrafter"/>
</dbReference>
<evidence type="ECO:0000256" key="2">
    <source>
        <dbReference type="ARBA" id="ARBA00017589"/>
    </source>
</evidence>
<feature type="region of interest" description="Disordered" evidence="5">
    <location>
        <begin position="72"/>
        <end position="92"/>
    </location>
</feature>
<dbReference type="InterPro" id="IPR019038">
    <property type="entry name" value="POLD3"/>
</dbReference>
<evidence type="ECO:0000313" key="6">
    <source>
        <dbReference type="EMBL" id="TFK39870.1"/>
    </source>
</evidence>
<dbReference type="GO" id="GO:0006297">
    <property type="term" value="P:nucleotide-excision repair, DNA gap filling"/>
    <property type="evidence" value="ECO:0007669"/>
    <property type="project" value="TreeGrafter"/>
</dbReference>
<feature type="compositionally biased region" description="Low complexity" evidence="5">
    <location>
        <begin position="510"/>
        <end position="526"/>
    </location>
</feature>
<feature type="compositionally biased region" description="Polar residues" evidence="5">
    <location>
        <begin position="298"/>
        <end position="315"/>
    </location>
</feature>
<keyword evidence="4" id="KW-0539">Nucleus</keyword>
<keyword evidence="7" id="KW-1185">Reference proteome</keyword>
<dbReference type="EMBL" id="ML213598">
    <property type="protein sequence ID" value="TFK39870.1"/>
    <property type="molecule type" value="Genomic_DNA"/>
</dbReference>
<dbReference type="OrthoDB" id="514823at2759"/>
<feature type="compositionally biased region" description="Basic and acidic residues" evidence="5">
    <location>
        <begin position="241"/>
        <end position="265"/>
    </location>
</feature>
<dbReference type="GO" id="GO:0006271">
    <property type="term" value="P:DNA strand elongation involved in DNA replication"/>
    <property type="evidence" value="ECO:0007669"/>
    <property type="project" value="TreeGrafter"/>
</dbReference>
<protein>
    <recommendedName>
        <fullName evidence="2">DNA polymerase delta subunit 3</fullName>
    </recommendedName>
</protein>
<evidence type="ECO:0000256" key="4">
    <source>
        <dbReference type="ARBA" id="ARBA00023242"/>
    </source>
</evidence>
<reference evidence="6 7" key="1">
    <citation type="journal article" date="2019" name="Nat. Ecol. Evol.">
        <title>Megaphylogeny resolves global patterns of mushroom evolution.</title>
        <authorList>
            <person name="Varga T."/>
            <person name="Krizsan K."/>
            <person name="Foldi C."/>
            <person name="Dima B."/>
            <person name="Sanchez-Garcia M."/>
            <person name="Sanchez-Ramirez S."/>
            <person name="Szollosi G.J."/>
            <person name="Szarkandi J.G."/>
            <person name="Papp V."/>
            <person name="Albert L."/>
            <person name="Andreopoulos W."/>
            <person name="Angelini C."/>
            <person name="Antonin V."/>
            <person name="Barry K.W."/>
            <person name="Bougher N.L."/>
            <person name="Buchanan P."/>
            <person name="Buyck B."/>
            <person name="Bense V."/>
            <person name="Catcheside P."/>
            <person name="Chovatia M."/>
            <person name="Cooper J."/>
            <person name="Damon W."/>
            <person name="Desjardin D."/>
            <person name="Finy P."/>
            <person name="Geml J."/>
            <person name="Haridas S."/>
            <person name="Hughes K."/>
            <person name="Justo A."/>
            <person name="Karasinski D."/>
            <person name="Kautmanova I."/>
            <person name="Kiss B."/>
            <person name="Kocsube S."/>
            <person name="Kotiranta H."/>
            <person name="LaButti K.M."/>
            <person name="Lechner B.E."/>
            <person name="Liimatainen K."/>
            <person name="Lipzen A."/>
            <person name="Lukacs Z."/>
            <person name="Mihaltcheva S."/>
            <person name="Morgado L.N."/>
            <person name="Niskanen T."/>
            <person name="Noordeloos M.E."/>
            <person name="Ohm R.A."/>
            <person name="Ortiz-Santana B."/>
            <person name="Ovrebo C."/>
            <person name="Racz N."/>
            <person name="Riley R."/>
            <person name="Savchenko A."/>
            <person name="Shiryaev A."/>
            <person name="Soop K."/>
            <person name="Spirin V."/>
            <person name="Szebenyi C."/>
            <person name="Tomsovsky M."/>
            <person name="Tulloss R.E."/>
            <person name="Uehling J."/>
            <person name="Grigoriev I.V."/>
            <person name="Vagvolgyi C."/>
            <person name="Papp T."/>
            <person name="Martin F.M."/>
            <person name="Miettinen O."/>
            <person name="Hibbett D.S."/>
            <person name="Nagy L.G."/>
        </authorList>
    </citation>
    <scope>NUCLEOTIDE SEQUENCE [LARGE SCALE GENOMIC DNA]</scope>
    <source>
        <strain evidence="6 7">CBS 166.37</strain>
    </source>
</reference>
<feature type="compositionally biased region" description="Basic and acidic residues" evidence="5">
    <location>
        <begin position="207"/>
        <end position="235"/>
    </location>
</feature>
<dbReference type="Pfam" id="PF09507">
    <property type="entry name" value="CDC27"/>
    <property type="match status" value="1"/>
</dbReference>
<feature type="compositionally biased region" description="Basic residues" evidence="5">
    <location>
        <begin position="422"/>
        <end position="432"/>
    </location>
</feature>
<proteinExistence type="predicted"/>
<dbReference type="AlphaFoldDB" id="A0A5C3M3T3"/>
<evidence type="ECO:0000256" key="1">
    <source>
        <dbReference type="ARBA" id="ARBA00004123"/>
    </source>
</evidence>
<feature type="region of interest" description="Disordered" evidence="5">
    <location>
        <begin position="197"/>
        <end position="449"/>
    </location>
</feature>